<gene>
    <name evidence="2" type="ORF">EVAR_21366_1</name>
</gene>
<protein>
    <submittedName>
        <fullName evidence="2">Uncharacterized protein</fullName>
    </submittedName>
</protein>
<dbReference type="AlphaFoldDB" id="A0A4C1YED7"/>
<name>A0A4C1YED7_EUMVA</name>
<proteinExistence type="predicted"/>
<dbReference type="Proteomes" id="UP000299102">
    <property type="component" value="Unassembled WGS sequence"/>
</dbReference>
<comment type="caution">
    <text evidence="2">The sequence shown here is derived from an EMBL/GenBank/DDBJ whole genome shotgun (WGS) entry which is preliminary data.</text>
</comment>
<evidence type="ECO:0000313" key="3">
    <source>
        <dbReference type="Proteomes" id="UP000299102"/>
    </source>
</evidence>
<evidence type="ECO:0000313" key="2">
    <source>
        <dbReference type="EMBL" id="GBP73410.1"/>
    </source>
</evidence>
<dbReference type="EMBL" id="BGZK01001172">
    <property type="protein sequence ID" value="GBP73410.1"/>
    <property type="molecule type" value="Genomic_DNA"/>
</dbReference>
<reference evidence="2 3" key="1">
    <citation type="journal article" date="2019" name="Commun. Biol.">
        <title>The bagworm genome reveals a unique fibroin gene that provides high tensile strength.</title>
        <authorList>
            <person name="Kono N."/>
            <person name="Nakamura H."/>
            <person name="Ohtoshi R."/>
            <person name="Tomita M."/>
            <person name="Numata K."/>
            <person name="Arakawa K."/>
        </authorList>
    </citation>
    <scope>NUCLEOTIDE SEQUENCE [LARGE SCALE GENOMIC DNA]</scope>
</reference>
<feature type="region of interest" description="Disordered" evidence="1">
    <location>
        <begin position="182"/>
        <end position="203"/>
    </location>
</feature>
<evidence type="ECO:0000256" key="1">
    <source>
        <dbReference type="SAM" id="MobiDB-lite"/>
    </source>
</evidence>
<accession>A0A4C1YED7</accession>
<feature type="compositionally biased region" description="Basic and acidic residues" evidence="1">
    <location>
        <begin position="189"/>
        <end position="203"/>
    </location>
</feature>
<keyword evidence="3" id="KW-1185">Reference proteome</keyword>
<organism evidence="2 3">
    <name type="scientific">Eumeta variegata</name>
    <name type="common">Bagworm moth</name>
    <name type="synonym">Eumeta japonica</name>
    <dbReference type="NCBI Taxonomy" id="151549"/>
    <lineage>
        <taxon>Eukaryota</taxon>
        <taxon>Metazoa</taxon>
        <taxon>Ecdysozoa</taxon>
        <taxon>Arthropoda</taxon>
        <taxon>Hexapoda</taxon>
        <taxon>Insecta</taxon>
        <taxon>Pterygota</taxon>
        <taxon>Neoptera</taxon>
        <taxon>Endopterygota</taxon>
        <taxon>Lepidoptera</taxon>
        <taxon>Glossata</taxon>
        <taxon>Ditrysia</taxon>
        <taxon>Tineoidea</taxon>
        <taxon>Psychidae</taxon>
        <taxon>Oiketicinae</taxon>
        <taxon>Eumeta</taxon>
    </lineage>
</organism>
<sequence>MRPRRLALDSGRRRISGLKLEPPPFSAPFLTRYYIVVRLWPPRVVGGLRRTQRERPNTYSFALFSSAVVFACACAKRARSVCTCRGRCRKRGEQLFSAVPPTAARPRPRPRRRTHVTHHFNLTSGSRFKCHASSVFANHVVSHGRMRLTALNCNKGLTSASRTPFSDVPSCLRLRHCSISSQAQAPDAAQKRSRDKYTAAHEVTRPAPARAVLLHLRALPGGSAAAGSRSSPSGRTVTQVEKLTFSRSTILMDGACIQKSVDTEVVDQ</sequence>